<comment type="caution">
    <text evidence="1">The sequence shown here is derived from an EMBL/GenBank/DDBJ whole genome shotgun (WGS) entry which is preliminary data.</text>
</comment>
<evidence type="ECO:0000313" key="1">
    <source>
        <dbReference type="EMBL" id="HER95427.1"/>
    </source>
</evidence>
<dbReference type="AlphaFoldDB" id="A0A7V2AZB1"/>
<name>A0A7V2AZB1_RHOMR</name>
<reference evidence="1" key="1">
    <citation type="journal article" date="2020" name="mSystems">
        <title>Genome- and Community-Level Interaction Insights into Carbon Utilization and Element Cycling Functions of Hydrothermarchaeota in Hydrothermal Sediment.</title>
        <authorList>
            <person name="Zhou Z."/>
            <person name="Liu Y."/>
            <person name="Xu W."/>
            <person name="Pan J."/>
            <person name="Luo Z.H."/>
            <person name="Li M."/>
        </authorList>
    </citation>
    <scope>NUCLEOTIDE SEQUENCE [LARGE SCALE GENOMIC DNA]</scope>
    <source>
        <strain evidence="1">SpSt-143</strain>
    </source>
</reference>
<accession>A0A7V2AZB1</accession>
<gene>
    <name evidence="1" type="ORF">ENO59_02755</name>
</gene>
<protein>
    <submittedName>
        <fullName evidence="1">Uncharacterized protein</fullName>
    </submittedName>
</protein>
<organism evidence="1">
    <name type="scientific">Rhodothermus marinus</name>
    <name type="common">Rhodothermus obamensis</name>
    <dbReference type="NCBI Taxonomy" id="29549"/>
    <lineage>
        <taxon>Bacteria</taxon>
        <taxon>Pseudomonadati</taxon>
        <taxon>Rhodothermota</taxon>
        <taxon>Rhodothermia</taxon>
        <taxon>Rhodothermales</taxon>
        <taxon>Rhodothermaceae</taxon>
        <taxon>Rhodothermus</taxon>
    </lineage>
</organism>
<dbReference type="EMBL" id="DSGB01000003">
    <property type="protein sequence ID" value="HER95427.1"/>
    <property type="molecule type" value="Genomic_DNA"/>
</dbReference>
<sequence>MQYLTYTCRTLILSLSTFWLLSSCQKDNPVAVLPSDVAGTYDFTTFIFIPDAAAIAPANVLDTLITENTNLRLTASGQFVLSYQFRRGTESLIAGTFEVTQRRITLKAYAGSEAQLTSLLLDSPLVLNRTEVEGVLEARIRKTVNLAAFSNRYRGVPPIQGTLQLRLVQRLTTP</sequence>
<proteinExistence type="predicted"/>